<accession>A0A518BSX8</accession>
<sequence length="104" mass="11866">MQTATETRQKIVTAISRDVSHLRDRLARTRDELRLEAHLGAKELEDRRGELDRQRRDLADRIRAARGTAAKGASRVGSELTRAWEQTLEACGEVQEELTRRGRS</sequence>
<dbReference type="Proteomes" id="UP000316921">
    <property type="component" value="Chromosome"/>
</dbReference>
<reference evidence="1 2" key="1">
    <citation type="submission" date="2019-02" db="EMBL/GenBank/DDBJ databases">
        <title>Deep-cultivation of Planctomycetes and their phenomic and genomic characterization uncovers novel biology.</title>
        <authorList>
            <person name="Wiegand S."/>
            <person name="Jogler M."/>
            <person name="Boedeker C."/>
            <person name="Pinto D."/>
            <person name="Vollmers J."/>
            <person name="Rivas-Marin E."/>
            <person name="Kohn T."/>
            <person name="Peeters S.H."/>
            <person name="Heuer A."/>
            <person name="Rast P."/>
            <person name="Oberbeckmann S."/>
            <person name="Bunk B."/>
            <person name="Jeske O."/>
            <person name="Meyerdierks A."/>
            <person name="Storesund J.E."/>
            <person name="Kallscheuer N."/>
            <person name="Luecker S."/>
            <person name="Lage O.M."/>
            <person name="Pohl T."/>
            <person name="Merkel B.J."/>
            <person name="Hornburger P."/>
            <person name="Mueller R.-W."/>
            <person name="Bruemmer F."/>
            <person name="Labrenz M."/>
            <person name="Spormann A.M."/>
            <person name="Op den Camp H."/>
            <person name="Overmann J."/>
            <person name="Amann R."/>
            <person name="Jetten M.S.M."/>
            <person name="Mascher T."/>
            <person name="Medema M.H."/>
            <person name="Devos D.P."/>
            <person name="Kaster A.-K."/>
            <person name="Ovreas L."/>
            <person name="Rohde M."/>
            <person name="Galperin M.Y."/>
            <person name="Jogler C."/>
        </authorList>
    </citation>
    <scope>NUCLEOTIDE SEQUENCE [LARGE SCALE GENOMIC DNA]</scope>
    <source>
        <strain evidence="1 2">Pla133</strain>
    </source>
</reference>
<keyword evidence="2" id="KW-1185">Reference proteome</keyword>
<protein>
    <submittedName>
        <fullName evidence="1">Uncharacterized protein</fullName>
    </submittedName>
</protein>
<dbReference type="AlphaFoldDB" id="A0A518BSX8"/>
<gene>
    <name evidence="1" type="ORF">Pla133_51960</name>
</gene>
<proteinExistence type="predicted"/>
<organism evidence="1 2">
    <name type="scientific">Engelhardtia mirabilis</name>
    <dbReference type="NCBI Taxonomy" id="2528011"/>
    <lineage>
        <taxon>Bacteria</taxon>
        <taxon>Pseudomonadati</taxon>
        <taxon>Planctomycetota</taxon>
        <taxon>Planctomycetia</taxon>
        <taxon>Planctomycetia incertae sedis</taxon>
        <taxon>Engelhardtia</taxon>
    </lineage>
</organism>
<evidence type="ECO:0000313" key="2">
    <source>
        <dbReference type="Proteomes" id="UP000316921"/>
    </source>
</evidence>
<dbReference type="EMBL" id="CP036287">
    <property type="protein sequence ID" value="QDU70073.1"/>
    <property type="molecule type" value="Genomic_DNA"/>
</dbReference>
<dbReference type="RefSeq" id="WP_145070566.1">
    <property type="nucleotide sequence ID" value="NZ_CP036287.1"/>
</dbReference>
<dbReference type="KEGG" id="pbap:Pla133_51960"/>
<name>A0A518BSX8_9BACT</name>
<evidence type="ECO:0000313" key="1">
    <source>
        <dbReference type="EMBL" id="QDU70073.1"/>
    </source>
</evidence>